<evidence type="ECO:0000256" key="1">
    <source>
        <dbReference type="PROSITE-ProRule" id="PRU00182"/>
    </source>
</evidence>
<evidence type="ECO:0000313" key="2">
    <source>
        <dbReference type="EMBL" id="EGK72836.1"/>
    </source>
</evidence>
<dbReference type="Pfam" id="PF13275">
    <property type="entry name" value="S4_2"/>
    <property type="match status" value="1"/>
</dbReference>
<organism evidence="2 3">
    <name type="scientific">Methyloversatilis universalis (strain ATCC BAA-1314 / DSM 25237 / JCM 13912 / CCUG 52030 / FAM5)</name>
    <dbReference type="NCBI Taxonomy" id="1000565"/>
    <lineage>
        <taxon>Bacteria</taxon>
        <taxon>Pseudomonadati</taxon>
        <taxon>Pseudomonadota</taxon>
        <taxon>Betaproteobacteria</taxon>
        <taxon>Nitrosomonadales</taxon>
        <taxon>Sterolibacteriaceae</taxon>
        <taxon>Methyloversatilis</taxon>
    </lineage>
</organism>
<dbReference type="SUPFAM" id="SSF55174">
    <property type="entry name" value="Alpha-L RNA-binding motif"/>
    <property type="match status" value="1"/>
</dbReference>
<dbReference type="RefSeq" id="WP_008058801.1">
    <property type="nucleotide sequence ID" value="NZ_AFHG01000030.1"/>
</dbReference>
<name>F5R8U6_METUF</name>
<protein>
    <submittedName>
        <fullName evidence="2">RNA-binding protein</fullName>
    </submittedName>
</protein>
<keyword evidence="1" id="KW-0694">RNA-binding</keyword>
<dbReference type="InterPro" id="IPR036986">
    <property type="entry name" value="S4_RNA-bd_sf"/>
</dbReference>
<dbReference type="OrthoDB" id="9802835at2"/>
<evidence type="ECO:0000313" key="3">
    <source>
        <dbReference type="Proteomes" id="UP000005019"/>
    </source>
</evidence>
<gene>
    <name evidence="2" type="ORF">METUNv1_00664</name>
</gene>
<accession>F5R8U6</accession>
<dbReference type="STRING" id="1000565.METUNv1_00664"/>
<dbReference type="PROSITE" id="PS50889">
    <property type="entry name" value="S4"/>
    <property type="match status" value="1"/>
</dbReference>
<dbReference type="GO" id="GO:0003723">
    <property type="term" value="F:RNA binding"/>
    <property type="evidence" value="ECO:0007669"/>
    <property type="project" value="UniProtKB-KW"/>
</dbReference>
<dbReference type="EMBL" id="AFHG01000030">
    <property type="protein sequence ID" value="EGK72836.1"/>
    <property type="molecule type" value="Genomic_DNA"/>
</dbReference>
<sequence length="70" mass="7400">MENVDFELRGEYVALCDLLKIAGVVTSGGEGKARVDAGGVMVDGQPESRRTAKIHAGQVVECDGVRIAVR</sequence>
<dbReference type="eggNOG" id="COG2501">
    <property type="taxonomic scope" value="Bacteria"/>
</dbReference>
<reference evidence="2 3" key="1">
    <citation type="journal article" date="2011" name="J. Bacteriol.">
        <title>Genome sequence of Methyloversatilis universalis FAM5T, a methylotrophic representative of the order Rhodocyclales.</title>
        <authorList>
            <person name="Kittichotirat W."/>
            <person name="Good N.M."/>
            <person name="Hall R."/>
            <person name="Bringel F."/>
            <person name="Lajus A."/>
            <person name="Medigue C."/>
            <person name="Smalley N.E."/>
            <person name="Beck D."/>
            <person name="Bumgarner R."/>
            <person name="Vuilleumier S."/>
            <person name="Kalyuzhnaya M.G."/>
        </authorList>
    </citation>
    <scope>NUCLEOTIDE SEQUENCE [LARGE SCALE GENOMIC DNA]</scope>
    <source>
        <strain evidence="3">ATCC BAA-1314 / JCM 13912 / FAM5</strain>
    </source>
</reference>
<dbReference type="Proteomes" id="UP000005019">
    <property type="component" value="Unassembled WGS sequence"/>
</dbReference>
<keyword evidence="3" id="KW-1185">Reference proteome</keyword>
<comment type="caution">
    <text evidence="2">The sequence shown here is derived from an EMBL/GenBank/DDBJ whole genome shotgun (WGS) entry which is preliminary data.</text>
</comment>
<dbReference type="AlphaFoldDB" id="F5R8U6"/>
<dbReference type="Gene3D" id="3.10.290.10">
    <property type="entry name" value="RNA-binding S4 domain"/>
    <property type="match status" value="1"/>
</dbReference>
<proteinExistence type="predicted"/>